<keyword evidence="3" id="KW-1185">Reference proteome</keyword>
<gene>
    <name evidence="2" type="ORF">DAY19_07600</name>
</gene>
<dbReference type="EMBL" id="QDKL01000002">
    <property type="protein sequence ID" value="RZF21544.1"/>
    <property type="molecule type" value="Genomic_DNA"/>
</dbReference>
<dbReference type="Pfam" id="PF02566">
    <property type="entry name" value="OsmC"/>
    <property type="match status" value="1"/>
</dbReference>
<dbReference type="InterPro" id="IPR036102">
    <property type="entry name" value="OsmC/Ohrsf"/>
</dbReference>
<organism evidence="2 3">
    <name type="scientific">Halobacteriovorax vibrionivorans</name>
    <dbReference type="NCBI Taxonomy" id="2152716"/>
    <lineage>
        <taxon>Bacteria</taxon>
        <taxon>Pseudomonadati</taxon>
        <taxon>Bdellovibrionota</taxon>
        <taxon>Bacteriovoracia</taxon>
        <taxon>Bacteriovoracales</taxon>
        <taxon>Halobacteriovoraceae</taxon>
        <taxon>Halobacteriovorax</taxon>
    </lineage>
</organism>
<dbReference type="InterPro" id="IPR003718">
    <property type="entry name" value="OsmC/Ohr_fam"/>
</dbReference>
<proteinExistence type="predicted"/>
<sequence length="147" mass="16527">MSVYTTSSHGESKNDNMEISASGIEGKIRSTAPREFQGPDFQGDQNQWSPEDLFSASISSCYLLSFKELAKARKLDWDKIDVKADATLDRKDGRMAFTSVEIKPELVVKNKKDVDKYMKLLEETKDKCLVTNTVNCSLKLNPKIKVA</sequence>
<comment type="caution">
    <text evidence="2">The sequence shown here is derived from an EMBL/GenBank/DDBJ whole genome shotgun (WGS) entry which is preliminary data.</text>
</comment>
<feature type="region of interest" description="Disordered" evidence="1">
    <location>
        <begin position="1"/>
        <end position="43"/>
    </location>
</feature>
<evidence type="ECO:0000313" key="3">
    <source>
        <dbReference type="Proteomes" id="UP000443582"/>
    </source>
</evidence>
<dbReference type="RefSeq" id="WP_115361036.1">
    <property type="nucleotide sequence ID" value="NZ_QDKL01000002.1"/>
</dbReference>
<name>A0ABY0IGA3_9BACT</name>
<evidence type="ECO:0000256" key="1">
    <source>
        <dbReference type="SAM" id="MobiDB-lite"/>
    </source>
</evidence>
<protein>
    <submittedName>
        <fullName evidence="2">OsmC family peroxiredoxin</fullName>
    </submittedName>
</protein>
<reference evidence="3" key="1">
    <citation type="journal article" date="2019" name="Int. J. Syst. Evol. Microbiol.">
        <title>Halobacteriovorax valvorus sp. nov., a novel prokaryotic predator isolated from coastal seawater of China.</title>
        <authorList>
            <person name="Chen M.-X."/>
        </authorList>
    </citation>
    <scope>NUCLEOTIDE SEQUENCE [LARGE SCALE GENOMIC DNA]</scope>
    <source>
        <strain evidence="3">BL9</strain>
    </source>
</reference>
<dbReference type="Gene3D" id="3.30.300.20">
    <property type="match status" value="1"/>
</dbReference>
<dbReference type="PANTHER" id="PTHR42830">
    <property type="entry name" value="OSMOTICALLY INDUCIBLE FAMILY PROTEIN"/>
    <property type="match status" value="1"/>
</dbReference>
<dbReference type="Proteomes" id="UP000443582">
    <property type="component" value="Unassembled WGS sequence"/>
</dbReference>
<dbReference type="InterPro" id="IPR052707">
    <property type="entry name" value="OsmC_Ohr_Peroxiredoxin"/>
</dbReference>
<accession>A0ABY0IGA3</accession>
<evidence type="ECO:0000313" key="2">
    <source>
        <dbReference type="EMBL" id="RZF21544.1"/>
    </source>
</evidence>
<dbReference type="SUPFAM" id="SSF82784">
    <property type="entry name" value="OsmC-like"/>
    <property type="match status" value="1"/>
</dbReference>
<dbReference type="PANTHER" id="PTHR42830:SF2">
    <property type="entry name" value="OSMC_OHR FAMILY PROTEIN"/>
    <property type="match status" value="1"/>
</dbReference>
<dbReference type="InterPro" id="IPR015946">
    <property type="entry name" value="KH_dom-like_a/b"/>
</dbReference>